<accession>A0A956LVA9</accession>
<evidence type="ECO:0008006" key="3">
    <source>
        <dbReference type="Google" id="ProtNLM"/>
    </source>
</evidence>
<protein>
    <recommendedName>
        <fullName evidence="3">DUF4097 domain-containing protein</fullName>
    </recommendedName>
</protein>
<dbReference type="EMBL" id="JAGQHR010000010">
    <property type="protein sequence ID" value="MCA9726204.1"/>
    <property type="molecule type" value="Genomic_DNA"/>
</dbReference>
<gene>
    <name evidence="1" type="ORF">KC729_00870</name>
</gene>
<evidence type="ECO:0000313" key="1">
    <source>
        <dbReference type="EMBL" id="MCA9726204.1"/>
    </source>
</evidence>
<comment type="caution">
    <text evidence="1">The sequence shown here is derived from an EMBL/GenBank/DDBJ whole genome shotgun (WGS) entry which is preliminary data.</text>
</comment>
<organism evidence="1 2">
    <name type="scientific">Eiseniibacteriota bacterium</name>
    <dbReference type="NCBI Taxonomy" id="2212470"/>
    <lineage>
        <taxon>Bacteria</taxon>
        <taxon>Candidatus Eiseniibacteriota</taxon>
    </lineage>
</organism>
<reference evidence="1" key="1">
    <citation type="submission" date="2020-04" db="EMBL/GenBank/DDBJ databases">
        <authorList>
            <person name="Zhang T."/>
        </authorList>
    </citation>
    <scope>NUCLEOTIDE SEQUENCE</scope>
    <source>
        <strain evidence="1">HKST-UBA01</strain>
    </source>
</reference>
<dbReference type="AlphaFoldDB" id="A0A956LVA9"/>
<reference evidence="1" key="2">
    <citation type="journal article" date="2021" name="Microbiome">
        <title>Successional dynamics and alternative stable states in a saline activated sludge microbial community over 9 years.</title>
        <authorList>
            <person name="Wang Y."/>
            <person name="Ye J."/>
            <person name="Ju F."/>
            <person name="Liu L."/>
            <person name="Boyd J.A."/>
            <person name="Deng Y."/>
            <person name="Parks D.H."/>
            <person name="Jiang X."/>
            <person name="Yin X."/>
            <person name="Woodcroft B.J."/>
            <person name="Tyson G.W."/>
            <person name="Hugenholtz P."/>
            <person name="Polz M.F."/>
            <person name="Zhang T."/>
        </authorList>
    </citation>
    <scope>NUCLEOTIDE SEQUENCE</scope>
    <source>
        <strain evidence="1">HKST-UBA01</strain>
    </source>
</reference>
<proteinExistence type="predicted"/>
<evidence type="ECO:0000313" key="2">
    <source>
        <dbReference type="Proteomes" id="UP000697710"/>
    </source>
</evidence>
<name>A0A956LVA9_UNCEI</name>
<dbReference type="Proteomes" id="UP000697710">
    <property type="component" value="Unassembled WGS sequence"/>
</dbReference>
<sequence length="173" mass="18234">MNDGATVTVTDFVGSIRYRTGESGTVRVSATKRAASRSDLHRIDLTMIETAHGIEVKARNPENTRDTSVDLEVTTPEVTNPQVTVGVGDILYGGRPEGWCSFEAGVGTIRLWLSDDIDIEVDLTSGVGTITSELPIRGASSSVPAMVKGTIGDGTGGHIHATTGVGNIQLLKR</sequence>